<feature type="compositionally biased region" description="Basic and acidic residues" evidence="1">
    <location>
        <begin position="1130"/>
        <end position="1147"/>
    </location>
</feature>
<evidence type="ECO:0000313" key="3">
    <source>
        <dbReference type="Proteomes" id="UP000827092"/>
    </source>
</evidence>
<protein>
    <submittedName>
        <fullName evidence="2">Uncharacterized protein</fullName>
    </submittedName>
</protein>
<feature type="region of interest" description="Disordered" evidence="1">
    <location>
        <begin position="635"/>
        <end position="686"/>
    </location>
</feature>
<feature type="compositionally biased region" description="Basic residues" evidence="1">
    <location>
        <begin position="968"/>
        <end position="987"/>
    </location>
</feature>
<name>A0AAV6U602_9ARAC</name>
<reference evidence="2 3" key="1">
    <citation type="journal article" date="2022" name="Nat. Ecol. Evol.">
        <title>A masculinizing supergene underlies an exaggerated male reproductive morph in a spider.</title>
        <authorList>
            <person name="Hendrickx F."/>
            <person name="De Corte Z."/>
            <person name="Sonet G."/>
            <person name="Van Belleghem S.M."/>
            <person name="Kostlbacher S."/>
            <person name="Vangestel C."/>
        </authorList>
    </citation>
    <scope>NUCLEOTIDE SEQUENCE [LARGE SCALE GENOMIC DNA]</scope>
    <source>
        <strain evidence="2">W744_W776</strain>
    </source>
</reference>
<dbReference type="Proteomes" id="UP000827092">
    <property type="component" value="Unassembled WGS sequence"/>
</dbReference>
<feature type="compositionally biased region" description="Polar residues" evidence="1">
    <location>
        <begin position="818"/>
        <end position="842"/>
    </location>
</feature>
<evidence type="ECO:0000256" key="1">
    <source>
        <dbReference type="SAM" id="MobiDB-lite"/>
    </source>
</evidence>
<accession>A0AAV6U602</accession>
<sequence length="1239" mass="139271">MFKTESDDESISNSIINIASQTLNVIGTTHNCSSRAVKNRNLTSCTTEHKPNLELIKLYSNNDRDSHSDFPSINCSTNIDKPNLKINTNNDKHSNKNIFLTEDSGNVDNEGDFEYQDDIDYLCDVVMEEKPFDLVQFISHHPKNPPIQRKISTKVGQQGNIVNVRDTVEFEASDKTALISNRSTHFNEAVSQITSQDHRLSLKLGKQQNESSNVFKTVEASNKAVSIKNRSNCFNKNQLINNKEISQSISQDRRLSSNLRQQQEVLLNVCDTVENKASDKTASVDNRGKLFDEGHLKPVELTSQFPSQHSKSSLNIGQQQSDLICNSNGLPTVEIDNDGQVASNESVCTSVVKNQVKNSEAMSHFLKHNLSWVRSFSSTDSLLDLQSTIFGVPTSHINQPDTGLAKRNNHPMYKRKTRRNKLNRAGKLSLTASFNSDSSTNLVAKQNGNNISSVSIRDKSNSTRKTSKHSLFQFERNILKASSKSTCVGKKSFNEFRRNITSTVLQKLRPRNKPQKIVSDCNGSSLPVNKRSIFAGTNTKKSGLRNNLKKHATSSNKSQVSSPRSKSFLMTNLCKKTGKPHICTVLCHKLSPKIAEGLGLKELTVLLHRLPSDVVGMRSYRKYWRMQNLKTLRRTGYRTGLKRPLKTFPSSKSGPKQLSSSKDGPKQVPSSKGGPKQVTNYKDSPKWVNADVSKKVRYPLRSNTNNLASKKAFKTGICDKSSNDQTIEPEMVNTKKGTAILTNKSSTFETPVSKVPDSCKKPTIDISRKKVRTIRKKSELGRSMQRRMQNIIADFKIGNSLPSDGGHYCKIHNEGITSNSRTLEDNSSSDRVASSVRPTSPEKNCVTRRDISTGVENNIVGKPTLSHVIKQEEPLEFNTFSFNSTPNEPKSTEHPDFIGFIMLDTSVKIQKFPDRVQDMSSFNSFYQKNMDVPKQSEKEISAIRTQTNVSKPLPKSRNKRTTSETTSKHRNKNSLKSIIKPKLRKLPAAKQSKNCAKTTVPEVSSKKGKNYQRSKDFICDNVFDESKDSEETYTASSQDEFYSSDDNLEDCSNNNLAYKSRLAQTAKNSNCVTPKLHNRTTVRHWLHFKNPKASSSGSVKFPDRTKTNTKRSVTKRKSRQAKKARSGSTGKDRCMLRRSPSRHDIQTTKDTPIPLNLILKLQKFPDSIYESYIKSKPIMLSTLPPYDDNMTTIGFKLASRQCIIIEHNYCLTSPIKIPYLIQYEHSYSSWSSCDKINSD</sequence>
<evidence type="ECO:0000313" key="2">
    <source>
        <dbReference type="EMBL" id="KAG8179564.1"/>
    </source>
</evidence>
<feature type="region of interest" description="Disordered" evidence="1">
    <location>
        <begin position="818"/>
        <end position="844"/>
    </location>
</feature>
<feature type="compositionally biased region" description="Basic residues" evidence="1">
    <location>
        <begin position="635"/>
        <end position="645"/>
    </location>
</feature>
<dbReference type="AlphaFoldDB" id="A0AAV6U602"/>
<keyword evidence="3" id="KW-1185">Reference proteome</keyword>
<comment type="caution">
    <text evidence="2">The sequence shown here is derived from an EMBL/GenBank/DDBJ whole genome shotgun (WGS) entry which is preliminary data.</text>
</comment>
<organism evidence="2 3">
    <name type="scientific">Oedothorax gibbosus</name>
    <dbReference type="NCBI Taxonomy" id="931172"/>
    <lineage>
        <taxon>Eukaryota</taxon>
        <taxon>Metazoa</taxon>
        <taxon>Ecdysozoa</taxon>
        <taxon>Arthropoda</taxon>
        <taxon>Chelicerata</taxon>
        <taxon>Arachnida</taxon>
        <taxon>Araneae</taxon>
        <taxon>Araneomorphae</taxon>
        <taxon>Entelegynae</taxon>
        <taxon>Araneoidea</taxon>
        <taxon>Linyphiidae</taxon>
        <taxon>Erigoninae</taxon>
        <taxon>Oedothorax</taxon>
    </lineage>
</organism>
<feature type="compositionally biased region" description="Low complexity" evidence="1">
    <location>
        <begin position="650"/>
        <end position="662"/>
    </location>
</feature>
<gene>
    <name evidence="2" type="ORF">JTE90_016134</name>
</gene>
<dbReference type="EMBL" id="JAFNEN010000619">
    <property type="protein sequence ID" value="KAG8179564.1"/>
    <property type="molecule type" value="Genomic_DNA"/>
</dbReference>
<proteinExistence type="predicted"/>
<feature type="region of interest" description="Disordered" evidence="1">
    <location>
        <begin position="1088"/>
        <end position="1147"/>
    </location>
</feature>
<feature type="region of interest" description="Disordered" evidence="1">
    <location>
        <begin position="943"/>
        <end position="1007"/>
    </location>
</feature>
<feature type="compositionally biased region" description="Basic residues" evidence="1">
    <location>
        <begin position="1107"/>
        <end position="1125"/>
    </location>
</feature>